<dbReference type="NCBIfam" id="TIGR00406">
    <property type="entry name" value="prmA"/>
    <property type="match status" value="1"/>
</dbReference>
<protein>
    <recommendedName>
        <fullName evidence="6">Ribosomal protein L11 methyltransferase</fullName>
        <shortName evidence="6">L11 Mtase</shortName>
        <ecNumber evidence="6">2.1.1.-</ecNumber>
    </recommendedName>
</protein>
<comment type="catalytic activity">
    <reaction evidence="6">
        <text>L-lysyl-[protein] + 3 S-adenosyl-L-methionine = N(6),N(6),N(6)-trimethyl-L-lysyl-[protein] + 3 S-adenosyl-L-homocysteine + 3 H(+)</text>
        <dbReference type="Rhea" id="RHEA:54192"/>
        <dbReference type="Rhea" id="RHEA-COMP:9752"/>
        <dbReference type="Rhea" id="RHEA-COMP:13826"/>
        <dbReference type="ChEBI" id="CHEBI:15378"/>
        <dbReference type="ChEBI" id="CHEBI:29969"/>
        <dbReference type="ChEBI" id="CHEBI:57856"/>
        <dbReference type="ChEBI" id="CHEBI:59789"/>
        <dbReference type="ChEBI" id="CHEBI:61961"/>
    </reaction>
</comment>
<evidence type="ECO:0000313" key="8">
    <source>
        <dbReference type="Proteomes" id="UP000006437"/>
    </source>
</evidence>
<keyword evidence="2 6" id="KW-0963">Cytoplasm</keyword>
<dbReference type="CDD" id="cd02440">
    <property type="entry name" value="AdoMet_MTases"/>
    <property type="match status" value="1"/>
</dbReference>
<dbReference type="RefSeq" id="WP_009524972.1">
    <property type="nucleotide sequence ID" value="NZ_JH414548.1"/>
</dbReference>
<evidence type="ECO:0000256" key="4">
    <source>
        <dbReference type="ARBA" id="ARBA00022679"/>
    </source>
</evidence>
<dbReference type="InterPro" id="IPR029063">
    <property type="entry name" value="SAM-dependent_MTases_sf"/>
</dbReference>
<gene>
    <name evidence="6" type="primary">prmA</name>
    <name evidence="7" type="ORF">HMPREF9629_00736</name>
</gene>
<dbReference type="Proteomes" id="UP000006437">
    <property type="component" value="Unassembled WGS sequence"/>
</dbReference>
<evidence type="ECO:0000256" key="6">
    <source>
        <dbReference type="HAMAP-Rule" id="MF_00735"/>
    </source>
</evidence>
<dbReference type="GO" id="GO:0005840">
    <property type="term" value="C:ribosome"/>
    <property type="evidence" value="ECO:0007669"/>
    <property type="project" value="UniProtKB-KW"/>
</dbReference>
<evidence type="ECO:0000256" key="3">
    <source>
        <dbReference type="ARBA" id="ARBA00022603"/>
    </source>
</evidence>
<keyword evidence="7" id="KW-0687">Ribonucleoprotein</keyword>
<feature type="binding site" evidence="6">
    <location>
        <position position="183"/>
    </location>
    <ligand>
        <name>S-adenosyl-L-methionine</name>
        <dbReference type="ChEBI" id="CHEBI:59789"/>
    </ligand>
</feature>
<keyword evidence="4 6" id="KW-0808">Transferase</keyword>
<keyword evidence="5 6" id="KW-0949">S-adenosyl-L-methionine</keyword>
<evidence type="ECO:0000256" key="5">
    <source>
        <dbReference type="ARBA" id="ARBA00022691"/>
    </source>
</evidence>
<comment type="subcellular location">
    <subcellularLocation>
        <location evidence="6">Cytoplasm</location>
    </subcellularLocation>
</comment>
<dbReference type="Gene3D" id="3.40.50.150">
    <property type="entry name" value="Vaccinia Virus protein VP39"/>
    <property type="match status" value="1"/>
</dbReference>
<sequence>MNWNEISVSTTTQATEIISNIFIEIGSKGVMIEDPSDFYYQTKDELAWDYIEKEVFDYGHEDVKIIGYFSQEEDIEQKINDLKKRLLKLGDIGVELGTLEISKKIIYQKNWENEWKKYFKTQKISKNIVIKPSWENYEKQADEKIIEIDPGMAFGTGTHETTKMCINAIEKYIKSEDILIDIGCGSGILSIAGAILGAKKVIAVDLDKLAVKISKENVELNNYQDIIEVRHGNLTDVITEKADIIVANIIADAIVMLSENIKDFMKEDAYFISSGIINEKADYVKENLIKNGFEIIEHNNDKEWNCIVAKVNKTDV</sequence>
<keyword evidence="7" id="KW-0689">Ribosomal protein</keyword>
<feature type="binding site" evidence="6">
    <location>
        <position position="162"/>
    </location>
    <ligand>
        <name>S-adenosyl-L-methionine</name>
        <dbReference type="ChEBI" id="CHEBI:59789"/>
    </ligand>
</feature>
<dbReference type="GO" id="GO:0016279">
    <property type="term" value="F:protein-lysine N-methyltransferase activity"/>
    <property type="evidence" value="ECO:0007669"/>
    <property type="project" value="RHEA"/>
</dbReference>
<comment type="caution">
    <text evidence="7">The sequence shown here is derived from an EMBL/GenBank/DDBJ whole genome shotgun (WGS) entry which is preliminary data.</text>
</comment>
<dbReference type="PANTHER" id="PTHR43648:SF1">
    <property type="entry name" value="ELECTRON TRANSFER FLAVOPROTEIN BETA SUBUNIT LYSINE METHYLTRANSFERASE"/>
    <property type="match status" value="1"/>
</dbReference>
<comment type="function">
    <text evidence="6">Methylates ribosomal protein L11.</text>
</comment>
<dbReference type="PATRIC" id="fig|796937.3.peg.1969"/>
<accession>G9X2X9</accession>
<dbReference type="HOGENOM" id="CLU_049382_0_1_9"/>
<dbReference type="GO" id="GO:0032259">
    <property type="term" value="P:methylation"/>
    <property type="evidence" value="ECO:0007669"/>
    <property type="project" value="UniProtKB-KW"/>
</dbReference>
<feature type="binding site" evidence="6">
    <location>
        <position position="248"/>
    </location>
    <ligand>
        <name>S-adenosyl-L-methionine</name>
        <dbReference type="ChEBI" id="CHEBI:59789"/>
    </ligand>
</feature>
<organism evidence="7 8">
    <name type="scientific">Peptoanaerobacter stomatis</name>
    <dbReference type="NCBI Taxonomy" id="796937"/>
    <lineage>
        <taxon>Bacteria</taxon>
        <taxon>Bacillati</taxon>
        <taxon>Bacillota</taxon>
        <taxon>Clostridia</taxon>
        <taxon>Peptostreptococcales</taxon>
        <taxon>Filifactoraceae</taxon>
        <taxon>Peptoanaerobacter</taxon>
    </lineage>
</organism>
<name>G9X2X9_9FIRM</name>
<dbReference type="HAMAP" id="MF_00735">
    <property type="entry name" value="Methyltr_PrmA"/>
    <property type="match status" value="1"/>
</dbReference>
<dbReference type="InterPro" id="IPR050078">
    <property type="entry name" value="Ribosomal_L11_MeTrfase_PrmA"/>
</dbReference>
<dbReference type="SUPFAM" id="SSF53335">
    <property type="entry name" value="S-adenosyl-L-methionine-dependent methyltransferases"/>
    <property type="match status" value="1"/>
</dbReference>
<keyword evidence="3 6" id="KW-0489">Methyltransferase</keyword>
<dbReference type="AlphaFoldDB" id="G9X2X9"/>
<evidence type="ECO:0000256" key="1">
    <source>
        <dbReference type="ARBA" id="ARBA00009741"/>
    </source>
</evidence>
<evidence type="ECO:0000313" key="7">
    <source>
        <dbReference type="EMBL" id="EHL11199.1"/>
    </source>
</evidence>
<reference evidence="7 8" key="1">
    <citation type="submission" date="2011-08" db="EMBL/GenBank/DDBJ databases">
        <title>The Genome Sequence of Eubacteriaceae bacterium ACC19a.</title>
        <authorList>
            <consortium name="The Broad Institute Genome Sequencing Platform"/>
            <person name="Earl A."/>
            <person name="Ward D."/>
            <person name="Feldgarden M."/>
            <person name="Gevers D."/>
            <person name="Sizova M."/>
            <person name="Hazen A."/>
            <person name="Epstein S."/>
            <person name="Young S.K."/>
            <person name="Zeng Q."/>
            <person name="Gargeya S."/>
            <person name="Fitzgerald M."/>
            <person name="Haas B."/>
            <person name="Abouelleil A."/>
            <person name="Alvarado L."/>
            <person name="Arachchi H.M."/>
            <person name="Berlin A."/>
            <person name="Brown A."/>
            <person name="Chapman S.B."/>
            <person name="Chen Z."/>
            <person name="Dunbar C."/>
            <person name="Freedman E."/>
            <person name="Gearin G."/>
            <person name="Gellesch M."/>
            <person name="Goldberg J."/>
            <person name="Griggs A."/>
            <person name="Gujja S."/>
            <person name="Heiman D."/>
            <person name="Howarth C."/>
            <person name="Larson L."/>
            <person name="Lui A."/>
            <person name="MacDonald P.J.P."/>
            <person name="Montmayeur A."/>
            <person name="Murphy C."/>
            <person name="Neiman D."/>
            <person name="Pearson M."/>
            <person name="Priest M."/>
            <person name="Roberts A."/>
            <person name="Saif S."/>
            <person name="Shea T."/>
            <person name="Shenoy N."/>
            <person name="Sisk P."/>
            <person name="Stolte C."/>
            <person name="Sykes S."/>
            <person name="Wortman J."/>
            <person name="Nusbaum C."/>
            <person name="Birren B."/>
        </authorList>
    </citation>
    <scope>NUCLEOTIDE SEQUENCE [LARGE SCALE GENOMIC DNA]</scope>
    <source>
        <strain evidence="7 8">ACC19a</strain>
    </source>
</reference>
<dbReference type="Pfam" id="PF06325">
    <property type="entry name" value="PrmA"/>
    <property type="match status" value="1"/>
</dbReference>
<dbReference type="EC" id="2.1.1.-" evidence="6"/>
<proteinExistence type="inferred from homology"/>
<dbReference type="InterPro" id="IPR004498">
    <property type="entry name" value="Ribosomal_PrmA_MeTrfase"/>
</dbReference>
<feature type="binding site" evidence="6">
    <location>
        <position position="205"/>
    </location>
    <ligand>
        <name>S-adenosyl-L-methionine</name>
        <dbReference type="ChEBI" id="CHEBI:59789"/>
    </ligand>
</feature>
<evidence type="ECO:0000256" key="2">
    <source>
        <dbReference type="ARBA" id="ARBA00022490"/>
    </source>
</evidence>
<dbReference type="PIRSF" id="PIRSF000401">
    <property type="entry name" value="RPL11_MTase"/>
    <property type="match status" value="1"/>
</dbReference>
<comment type="similarity">
    <text evidence="1 6">Belongs to the methyltransferase superfamily. PrmA family.</text>
</comment>
<dbReference type="EMBL" id="AFZE01000056">
    <property type="protein sequence ID" value="EHL11199.1"/>
    <property type="molecule type" value="Genomic_DNA"/>
</dbReference>
<dbReference type="PANTHER" id="PTHR43648">
    <property type="entry name" value="ELECTRON TRANSFER FLAVOPROTEIN BETA SUBUNIT LYSINE METHYLTRANSFERASE"/>
    <property type="match status" value="1"/>
</dbReference>
<dbReference type="GO" id="GO:0005737">
    <property type="term" value="C:cytoplasm"/>
    <property type="evidence" value="ECO:0007669"/>
    <property type="project" value="UniProtKB-SubCell"/>
</dbReference>